<proteinExistence type="inferred from homology"/>
<dbReference type="PANTHER" id="PTHR11690">
    <property type="entry name" value="AMILORIDE-SENSITIVE SODIUM CHANNEL-RELATED"/>
    <property type="match status" value="1"/>
</dbReference>
<reference evidence="15" key="1">
    <citation type="submission" date="2014-05" db="EMBL/GenBank/DDBJ databases">
        <authorList>
            <person name="Chronopoulou M."/>
        </authorList>
    </citation>
    <scope>NUCLEOTIDE SEQUENCE</scope>
    <source>
        <tissue evidence="15">Whole organism</tissue>
    </source>
</reference>
<evidence type="ECO:0000256" key="12">
    <source>
        <dbReference type="RuleBase" id="RU000679"/>
    </source>
</evidence>
<keyword evidence="8 12" id="KW-0406">Ion transport</keyword>
<keyword evidence="11 12" id="KW-0407">Ion channel</keyword>
<keyword evidence="3 12" id="KW-0813">Transport</keyword>
<evidence type="ECO:0000256" key="13">
    <source>
        <dbReference type="SAM" id="MobiDB-lite"/>
    </source>
</evidence>
<evidence type="ECO:0000256" key="1">
    <source>
        <dbReference type="ARBA" id="ARBA00004141"/>
    </source>
</evidence>
<evidence type="ECO:0000256" key="5">
    <source>
        <dbReference type="ARBA" id="ARBA00022692"/>
    </source>
</evidence>
<sequence>EETIIQMKSEGDVKEQGTNVEETNIRTKNESSQTERVIMASKSVNSSFFLQLKDEPQISGRVGWKDIALRDSGSVEKCIWGFFLLTSLLTAIVLVYRAIKDFSSHTVTTNMDSLSTSFENIHFPAITICNMNNMKLSVLQKYNLGNNSKVLDIFDRYHNIGTKDNFTNEEWEAFESFKDKIQLEKLKTEGQHKCHSMFIQYSWKNNYLNFNADNGSSMHYAQNTDENLCCQIFPGMLPSENKVKNTLNYDFWSQNKNPWEILFDGYKAGIK</sequence>
<evidence type="ECO:0000256" key="9">
    <source>
        <dbReference type="ARBA" id="ARBA00023136"/>
    </source>
</evidence>
<dbReference type="InterPro" id="IPR001873">
    <property type="entry name" value="ENaC"/>
</dbReference>
<protein>
    <submittedName>
        <fullName evidence="15">Amiloridesensitive cation channel 2B, neuronallike [Acyrthosiphon pisum]</fullName>
    </submittedName>
</protein>
<feature type="transmembrane region" description="Helical" evidence="14">
    <location>
        <begin position="79"/>
        <end position="99"/>
    </location>
</feature>
<dbReference type="AlphaFoldDB" id="A0A0K2UH52"/>
<keyword evidence="6 14" id="KW-1133">Transmembrane helix</keyword>
<keyword evidence="9 14" id="KW-0472">Membrane</keyword>
<evidence type="ECO:0000313" key="15">
    <source>
        <dbReference type="EMBL" id="CDW37400.1"/>
    </source>
</evidence>
<dbReference type="OrthoDB" id="6330164at2759"/>
<keyword evidence="7" id="KW-0915">Sodium</keyword>
<comment type="subcellular location">
    <subcellularLocation>
        <location evidence="1">Membrane</location>
        <topology evidence="1">Multi-pass membrane protein</topology>
    </subcellularLocation>
</comment>
<accession>A0A0K2UH52</accession>
<feature type="non-terminal residue" evidence="15">
    <location>
        <position position="271"/>
    </location>
</feature>
<dbReference type="GO" id="GO:0005886">
    <property type="term" value="C:plasma membrane"/>
    <property type="evidence" value="ECO:0007669"/>
    <property type="project" value="TreeGrafter"/>
</dbReference>
<dbReference type="EMBL" id="HACA01020039">
    <property type="protein sequence ID" value="CDW37400.1"/>
    <property type="molecule type" value="Transcribed_RNA"/>
</dbReference>
<evidence type="ECO:0000256" key="8">
    <source>
        <dbReference type="ARBA" id="ARBA00023065"/>
    </source>
</evidence>
<evidence type="ECO:0000256" key="7">
    <source>
        <dbReference type="ARBA" id="ARBA00023053"/>
    </source>
</evidence>
<evidence type="ECO:0000256" key="3">
    <source>
        <dbReference type="ARBA" id="ARBA00022448"/>
    </source>
</evidence>
<organism evidence="15">
    <name type="scientific">Lepeophtheirus salmonis</name>
    <name type="common">Salmon louse</name>
    <name type="synonym">Caligus salmonis</name>
    <dbReference type="NCBI Taxonomy" id="72036"/>
    <lineage>
        <taxon>Eukaryota</taxon>
        <taxon>Metazoa</taxon>
        <taxon>Ecdysozoa</taxon>
        <taxon>Arthropoda</taxon>
        <taxon>Crustacea</taxon>
        <taxon>Multicrustacea</taxon>
        <taxon>Hexanauplia</taxon>
        <taxon>Copepoda</taxon>
        <taxon>Siphonostomatoida</taxon>
        <taxon>Caligidae</taxon>
        <taxon>Lepeophtheirus</taxon>
    </lineage>
</organism>
<dbReference type="GO" id="GO:0015280">
    <property type="term" value="F:ligand-gated sodium channel activity"/>
    <property type="evidence" value="ECO:0007669"/>
    <property type="project" value="TreeGrafter"/>
</dbReference>
<dbReference type="Pfam" id="PF00858">
    <property type="entry name" value="ASC"/>
    <property type="match status" value="1"/>
</dbReference>
<evidence type="ECO:0000256" key="2">
    <source>
        <dbReference type="ARBA" id="ARBA00007193"/>
    </source>
</evidence>
<feature type="non-terminal residue" evidence="15">
    <location>
        <position position="1"/>
    </location>
</feature>
<keyword evidence="5 12" id="KW-0812">Transmembrane</keyword>
<evidence type="ECO:0000256" key="14">
    <source>
        <dbReference type="SAM" id="Phobius"/>
    </source>
</evidence>
<feature type="region of interest" description="Disordered" evidence="13">
    <location>
        <begin position="1"/>
        <end position="21"/>
    </location>
</feature>
<keyword evidence="10 12" id="KW-0739">Sodium transport</keyword>
<keyword evidence="4 12" id="KW-0894">Sodium channel</keyword>
<comment type="similarity">
    <text evidence="2 12">Belongs to the amiloride-sensitive sodium channel (TC 1.A.6) family.</text>
</comment>
<evidence type="ECO:0000256" key="4">
    <source>
        <dbReference type="ARBA" id="ARBA00022461"/>
    </source>
</evidence>
<name>A0A0K2UH52_LEPSM</name>
<evidence type="ECO:0000256" key="6">
    <source>
        <dbReference type="ARBA" id="ARBA00022989"/>
    </source>
</evidence>
<evidence type="ECO:0000256" key="11">
    <source>
        <dbReference type="ARBA" id="ARBA00023303"/>
    </source>
</evidence>
<evidence type="ECO:0000256" key="10">
    <source>
        <dbReference type="ARBA" id="ARBA00023201"/>
    </source>
</evidence>